<feature type="non-terminal residue" evidence="1">
    <location>
        <position position="1"/>
    </location>
</feature>
<protein>
    <submittedName>
        <fullName evidence="1">Uncharacterized protein</fullName>
    </submittedName>
</protein>
<reference evidence="1 2" key="1">
    <citation type="submission" date="2019-07" db="EMBL/GenBank/DDBJ databases">
        <title>Helicobacter labacensis sp. nov., Helicobacter mehlei sp. nov. and Helicobacter vulpis sp. nov., isolated from gastric mucosa of red fox (Vulpis vulpis).</title>
        <authorList>
            <person name="Kusar D."/>
            <person name="Gruntar I."/>
            <person name="Pate M."/>
            <person name="Zajc U."/>
            <person name="Ocepek M."/>
        </authorList>
    </citation>
    <scope>NUCLEOTIDE SEQUENCE [LARGE SCALE GENOMIC DNA]</scope>
    <source>
        <strain evidence="1 2">L8b</strain>
    </source>
</reference>
<dbReference type="EMBL" id="VKGC01000084">
    <property type="protein sequence ID" value="TSA78544.1"/>
    <property type="molecule type" value="Genomic_DNA"/>
</dbReference>
<comment type="caution">
    <text evidence="1">The sequence shown here is derived from an EMBL/GenBank/DDBJ whole genome shotgun (WGS) entry which is preliminary data.</text>
</comment>
<reference evidence="1 2" key="3">
    <citation type="submission" date="2019-07" db="EMBL/GenBank/DDBJ databases">
        <authorList>
            <person name="Papic B."/>
        </authorList>
    </citation>
    <scope>NUCLEOTIDE SEQUENCE [LARGE SCALE GENOMIC DNA]</scope>
    <source>
        <strain evidence="1 2">L8b</strain>
    </source>
</reference>
<accession>A0A553UE99</accession>
<dbReference type="AlphaFoldDB" id="A0A553UE99"/>
<reference evidence="2" key="2">
    <citation type="submission" date="2019-07" db="EMBL/GenBank/DDBJ databases">
        <title>Helicobacter labacensis sp. nov., Helicobacter mehlei sp. nov. and Helicobacter vulpis sp. nov., isolated from gastric mucosa of red fox (Vulpis vulpis).</title>
        <authorList>
            <person name="Papic B."/>
        </authorList>
    </citation>
    <scope>NUCLEOTIDE SEQUENCE [LARGE SCALE GENOMIC DNA]</scope>
    <source>
        <strain evidence="2">L8b</strain>
    </source>
</reference>
<evidence type="ECO:0000313" key="1">
    <source>
        <dbReference type="EMBL" id="TSA78544.1"/>
    </source>
</evidence>
<proteinExistence type="predicted"/>
<evidence type="ECO:0000313" key="2">
    <source>
        <dbReference type="Proteomes" id="UP000319322"/>
    </source>
</evidence>
<gene>
    <name evidence="1" type="ORF">FNE76_08170</name>
</gene>
<dbReference type="Proteomes" id="UP000319322">
    <property type="component" value="Unassembled WGS sequence"/>
</dbReference>
<organism evidence="1 2">
    <name type="scientific">Helicobacter mehlei</name>
    <dbReference type="NCBI Taxonomy" id="2316080"/>
    <lineage>
        <taxon>Bacteria</taxon>
        <taxon>Pseudomonadati</taxon>
        <taxon>Campylobacterota</taxon>
        <taxon>Epsilonproteobacteria</taxon>
        <taxon>Campylobacterales</taxon>
        <taxon>Helicobacteraceae</taxon>
        <taxon>Helicobacter</taxon>
    </lineage>
</organism>
<name>A0A553UE99_9HELI</name>
<sequence length="62" mass="7443">FRFPDGFCGLRTHFARYPQGFTRQIEPETKKALNFDRDSREKQSRHSIGGFVPRHARIFYRL</sequence>
<keyword evidence="2" id="KW-1185">Reference proteome</keyword>